<dbReference type="InterPro" id="IPR043502">
    <property type="entry name" value="DNA/RNA_pol_sf"/>
</dbReference>
<organism evidence="2">
    <name type="scientific">Photinus pyralis</name>
    <name type="common">Common eastern firefly</name>
    <name type="synonym">Lampyris pyralis</name>
    <dbReference type="NCBI Taxonomy" id="7054"/>
    <lineage>
        <taxon>Eukaryota</taxon>
        <taxon>Metazoa</taxon>
        <taxon>Ecdysozoa</taxon>
        <taxon>Arthropoda</taxon>
        <taxon>Hexapoda</taxon>
        <taxon>Insecta</taxon>
        <taxon>Pterygota</taxon>
        <taxon>Neoptera</taxon>
        <taxon>Endopterygota</taxon>
        <taxon>Coleoptera</taxon>
        <taxon>Polyphaga</taxon>
        <taxon>Elateriformia</taxon>
        <taxon>Elateroidea</taxon>
        <taxon>Lampyridae</taxon>
        <taxon>Lampyrinae</taxon>
        <taxon>Photinus</taxon>
    </lineage>
</organism>
<sequence>MMIHSATFFNVRSGTFDSIDISVCSPAIHASVKWEVESDLHHSDHFPIIITLQGRNTPVRTIAKFKMQQANWELFTRLLVPPSQVNLQTLTSSILNAAEASIPRSKPGNIRKMVPWWSPEIKEKILLKKRALNRFRRHPTMENLIEFKKRRSECRRRILEAQRNSWQRYVSTITPETTIGEVWKKVGAISGKIGCAYPRFLRNSDGVVTNNLQEISNIIADQFYKVSSSLNYPRTFLEAKIEKELTPINFDTDETLDDNLPFNLEDLDEAIRNTKSCSPGGDGIHNQMLRHCSAEMKEIILKFFNTCWIESTYPSEWKQAVVVPIPKRGKDPLLAQHYRPISLTSCLGKLLEKMVNGRLQTFLERNNIYVPYQTGFRKGRSTIDHLVKLSDRILNTFDSGEHLVGVFFDIKGAYDMTWRYGILQNMFKYNLRGNLPKFIQSFVENRKFVVRVGDAYSNEHVLENGVPQGSTLSCSLFGIAINEIARGVADEIGKCLYVDDLTIFCADKTIGIITRKLQVAINQICNNANAVGFVLSEEKTKVAHFCRLRKPHYDPVLFMNDRIISVVQEVKFLGLTFDRELRWSAHIQNVATTCRKSLNVIRVLAHHKWGAHPKTLLDLYKGLILSRIDYGCSVYSTCSSTTLLGKLDRIQNLAIRYCLGAFPTSPVESLHVEANILPLALRRKQIVVNYYLKVSMDGKHPNYHLLRDVTTRARLYRCRSLGERAREEFAYLQLEYADIVDMTMTARRGVVKARVYERWNGQWAESDAFLKRVKAEIGPLFPLGMARLALTRLFRLRLGHSALTHGFLLAGDDRPQCDHCGVDLSLEHILCVCPEYRNARDFNKISDTWAENLNTNDKCLNTLRFISSIGFNDKL</sequence>
<dbReference type="InterPro" id="IPR000477">
    <property type="entry name" value="RT_dom"/>
</dbReference>
<feature type="domain" description="Reverse transcriptase" evidence="1">
    <location>
        <begin position="306"/>
        <end position="577"/>
    </location>
</feature>
<protein>
    <recommendedName>
        <fullName evidence="1">Reverse transcriptase domain-containing protein</fullName>
    </recommendedName>
</protein>
<dbReference type="PANTHER" id="PTHR36688">
    <property type="entry name" value="ENDO/EXONUCLEASE/PHOSPHATASE DOMAIN-CONTAINING PROTEIN"/>
    <property type="match status" value="1"/>
</dbReference>
<dbReference type="PROSITE" id="PS50878">
    <property type="entry name" value="RT_POL"/>
    <property type="match status" value="1"/>
</dbReference>
<evidence type="ECO:0000259" key="1">
    <source>
        <dbReference type="PROSITE" id="PS50878"/>
    </source>
</evidence>
<name>A0A1Y1K5E7_PHOPY</name>
<dbReference type="InterPro" id="IPR052560">
    <property type="entry name" value="RdDP_mobile_element"/>
</dbReference>
<proteinExistence type="predicted"/>
<dbReference type="InterPro" id="IPR036691">
    <property type="entry name" value="Endo/exonu/phosph_ase_sf"/>
</dbReference>
<dbReference type="PANTHER" id="PTHR36688:SF2">
    <property type="entry name" value="ENDONUCLEASE_EXONUCLEASE_PHOSPHATASE DOMAIN-CONTAINING PROTEIN"/>
    <property type="match status" value="1"/>
</dbReference>
<dbReference type="AlphaFoldDB" id="A0A1Y1K5E7"/>
<dbReference type="SUPFAM" id="SSF56219">
    <property type="entry name" value="DNase I-like"/>
    <property type="match status" value="1"/>
</dbReference>
<dbReference type="Pfam" id="PF00078">
    <property type="entry name" value="RVT_1"/>
    <property type="match status" value="1"/>
</dbReference>
<dbReference type="CDD" id="cd01650">
    <property type="entry name" value="RT_nLTR_like"/>
    <property type="match status" value="1"/>
</dbReference>
<reference evidence="2" key="1">
    <citation type="journal article" date="2016" name="Sci. Rep.">
        <title>Molecular characterization of firefly nuptial gifts: a multi-omics approach sheds light on postcopulatory sexual selection.</title>
        <authorList>
            <person name="Al-Wathiqui N."/>
            <person name="Fallon T.R."/>
            <person name="South A."/>
            <person name="Weng J.K."/>
            <person name="Lewis S.M."/>
        </authorList>
    </citation>
    <scope>NUCLEOTIDE SEQUENCE</scope>
</reference>
<dbReference type="GO" id="GO:0071897">
    <property type="term" value="P:DNA biosynthetic process"/>
    <property type="evidence" value="ECO:0007669"/>
    <property type="project" value="UniProtKB-ARBA"/>
</dbReference>
<evidence type="ECO:0000313" key="2">
    <source>
        <dbReference type="EMBL" id="JAV54895.1"/>
    </source>
</evidence>
<dbReference type="SUPFAM" id="SSF56672">
    <property type="entry name" value="DNA/RNA polymerases"/>
    <property type="match status" value="1"/>
</dbReference>
<accession>A0A1Y1K5E7</accession>
<dbReference type="EMBL" id="GEZM01096450">
    <property type="protein sequence ID" value="JAV54895.1"/>
    <property type="molecule type" value="Transcribed_RNA"/>
</dbReference>